<evidence type="ECO:0000313" key="4">
    <source>
        <dbReference type="Proteomes" id="UP000193404"/>
    </source>
</evidence>
<evidence type="ECO:0000313" key="3">
    <source>
        <dbReference type="EMBL" id="ARM75245.1"/>
    </source>
</evidence>
<dbReference type="GeneID" id="41590019"/>
<name>A0A1W6JYC2_9CREN</name>
<dbReference type="SUPFAM" id="SSF52540">
    <property type="entry name" value="P-loop containing nucleoside triphosphate hydrolases"/>
    <property type="match status" value="1"/>
</dbReference>
<dbReference type="Pfam" id="PF01637">
    <property type="entry name" value="ATPase_2"/>
    <property type="match status" value="1"/>
</dbReference>
<reference evidence="3 4" key="1">
    <citation type="submission" date="2017-03" db="EMBL/GenBank/DDBJ databases">
        <title>Sulfur activation and transportation mechanism of thermophilic Archaea Acidianus manzaensis YN-25.</title>
        <authorList>
            <person name="Ma Y."/>
            <person name="Yang Y."/>
            <person name="Xia J."/>
        </authorList>
    </citation>
    <scope>NUCLEOTIDE SEQUENCE [LARGE SCALE GENOMIC DNA]</scope>
    <source>
        <strain evidence="3 4">YN-25</strain>
    </source>
</reference>
<dbReference type="EMBL" id="CP020477">
    <property type="protein sequence ID" value="ARM75245.1"/>
    <property type="molecule type" value="Genomic_DNA"/>
</dbReference>
<dbReference type="InterPro" id="IPR011579">
    <property type="entry name" value="ATPase_dom"/>
</dbReference>
<protein>
    <submittedName>
        <fullName evidence="3">ATPase</fullName>
    </submittedName>
</protein>
<evidence type="ECO:0000259" key="2">
    <source>
        <dbReference type="Pfam" id="PF21100"/>
    </source>
</evidence>
<dbReference type="STRING" id="282676.B6F84_03825"/>
<dbReference type="InterPro" id="IPR036388">
    <property type="entry name" value="WH-like_DNA-bd_sf"/>
</dbReference>
<dbReference type="OrthoDB" id="132045at2157"/>
<dbReference type="Pfam" id="PF21100">
    <property type="entry name" value="WHD_MCM"/>
    <property type="match status" value="1"/>
</dbReference>
<dbReference type="PANTHER" id="PTHR34301">
    <property type="entry name" value="DNA-BINDING PROTEIN-RELATED"/>
    <property type="match status" value="1"/>
</dbReference>
<dbReference type="Proteomes" id="UP000193404">
    <property type="component" value="Chromosome"/>
</dbReference>
<proteinExistence type="predicted"/>
<dbReference type="PANTHER" id="PTHR34301:SF8">
    <property type="entry name" value="ATPASE DOMAIN-CONTAINING PROTEIN"/>
    <property type="match status" value="1"/>
</dbReference>
<dbReference type="KEGG" id="aman:B6F84_03825"/>
<dbReference type="GO" id="GO:0005524">
    <property type="term" value="F:ATP binding"/>
    <property type="evidence" value="ECO:0007669"/>
    <property type="project" value="InterPro"/>
</dbReference>
<dbReference type="Gene3D" id="1.10.10.10">
    <property type="entry name" value="Winged helix-like DNA-binding domain superfamily/Winged helix DNA-binding domain"/>
    <property type="match status" value="1"/>
</dbReference>
<dbReference type="Gene3D" id="3.40.50.300">
    <property type="entry name" value="P-loop containing nucleotide triphosphate hydrolases"/>
    <property type="match status" value="1"/>
</dbReference>
<dbReference type="InterPro" id="IPR027417">
    <property type="entry name" value="P-loop_NTPase"/>
</dbReference>
<accession>A0A1W6JYC2</accession>
<feature type="domain" description="MCM C-terminal" evidence="2">
    <location>
        <begin position="278"/>
        <end position="338"/>
    </location>
</feature>
<sequence>MYFDFRPKETRNDLFDREEELKELHSSLSFPIILLTGIRRIGKTSVLKVFLNELNEPYALIDVRSPLNSYEALYSTFSAVLSQINRKGKISEVLKHYSGISLVGLNISLSWNKDKSSLQQVFDKIDESGKVVIAFDEAQNLRGKLGSEFLSLLSHCYDYCKNVTFILTGSEIGLLYDFLKIDDPSSSLFGRHVKEIRLERFDDKKSKEFLEKGFSQINLSPPDEIIDYAVENLDGMVGWLTEFGYMCYEKREANKEFVDEILKLAQKMISEELSHFSKEYITVIEAIAKGLSKWNEIKDYMEKKRKRVIYDAEIGRYLENLQKRGYVVKTGKGNYEIVDPVIKKAFA</sequence>
<dbReference type="Gene3D" id="1.10.8.60">
    <property type="match status" value="1"/>
</dbReference>
<organism evidence="3 4">
    <name type="scientific">Acidianus manzaensis</name>
    <dbReference type="NCBI Taxonomy" id="282676"/>
    <lineage>
        <taxon>Archaea</taxon>
        <taxon>Thermoproteota</taxon>
        <taxon>Thermoprotei</taxon>
        <taxon>Sulfolobales</taxon>
        <taxon>Sulfolobaceae</taxon>
        <taxon>Acidianus</taxon>
    </lineage>
</organism>
<dbReference type="AlphaFoldDB" id="A0A1W6JYC2"/>
<dbReference type="InterPro" id="IPR048907">
    <property type="entry name" value="WHD_MCM_arc"/>
</dbReference>
<feature type="domain" description="ATPase" evidence="1">
    <location>
        <begin position="14"/>
        <end position="242"/>
    </location>
</feature>
<gene>
    <name evidence="3" type="ORF">B6F84_03825</name>
</gene>
<keyword evidence="4" id="KW-1185">Reference proteome</keyword>
<evidence type="ECO:0000259" key="1">
    <source>
        <dbReference type="Pfam" id="PF01637"/>
    </source>
</evidence>
<dbReference type="RefSeq" id="WP_148691006.1">
    <property type="nucleotide sequence ID" value="NZ_CP020477.1"/>
</dbReference>
<dbReference type="InterPro" id="IPR036390">
    <property type="entry name" value="WH_DNA-bd_sf"/>
</dbReference>
<dbReference type="SUPFAM" id="SSF46785">
    <property type="entry name" value="Winged helix' DNA-binding domain"/>
    <property type="match status" value="1"/>
</dbReference>